<protein>
    <submittedName>
        <fullName evidence="1">Uncharacterized protein</fullName>
    </submittedName>
</protein>
<dbReference type="RefSeq" id="XP_047762968.1">
    <property type="nucleotide sequence ID" value="XM_047905937.1"/>
</dbReference>
<reference evidence="1" key="1">
    <citation type="submission" date="2021-12" db="EMBL/GenBank/DDBJ databases">
        <authorList>
            <person name="Zaccaron A."/>
            <person name="Stergiopoulos I."/>
        </authorList>
    </citation>
    <scope>NUCLEOTIDE SEQUENCE</scope>
    <source>
        <strain evidence="1">Race5_Kim</strain>
    </source>
</reference>
<dbReference type="GeneID" id="71986667"/>
<evidence type="ECO:0000313" key="1">
    <source>
        <dbReference type="EMBL" id="UJO18602.1"/>
    </source>
</evidence>
<dbReference type="Proteomes" id="UP000756132">
    <property type="component" value="Chromosome 6"/>
</dbReference>
<evidence type="ECO:0000313" key="2">
    <source>
        <dbReference type="Proteomes" id="UP000756132"/>
    </source>
</evidence>
<keyword evidence="2" id="KW-1185">Reference proteome</keyword>
<name>A0A9Q8P9Y4_PASFU</name>
<reference evidence="1" key="2">
    <citation type="journal article" date="2022" name="Microb. Genom.">
        <title>A chromosome-scale genome assembly of the tomato pathogen Cladosporium fulvum reveals a compartmentalized genome architecture and the presence of a dispensable chromosome.</title>
        <authorList>
            <person name="Zaccaron A.Z."/>
            <person name="Chen L.H."/>
            <person name="Samaras A."/>
            <person name="Stergiopoulos I."/>
        </authorList>
    </citation>
    <scope>NUCLEOTIDE SEQUENCE</scope>
    <source>
        <strain evidence="1">Race5_Kim</strain>
    </source>
</reference>
<proteinExistence type="predicted"/>
<organism evidence="1 2">
    <name type="scientific">Passalora fulva</name>
    <name type="common">Tomato leaf mold</name>
    <name type="synonym">Cladosporium fulvum</name>
    <dbReference type="NCBI Taxonomy" id="5499"/>
    <lineage>
        <taxon>Eukaryota</taxon>
        <taxon>Fungi</taxon>
        <taxon>Dikarya</taxon>
        <taxon>Ascomycota</taxon>
        <taxon>Pezizomycotina</taxon>
        <taxon>Dothideomycetes</taxon>
        <taxon>Dothideomycetidae</taxon>
        <taxon>Mycosphaerellales</taxon>
        <taxon>Mycosphaerellaceae</taxon>
        <taxon>Fulvia</taxon>
    </lineage>
</organism>
<sequence length="151" mass="17004">MSCANLIARANEKLPTQERTRFVTGPVRLASTTTKPRRVEKQGVDADLPLELWVSGKNCEENLGPTSKKSERSLRKQSLVFCFLAEHDCQLQAVDLPAINVLRRRRCNSFSCIEKSLAADQQNNHSSRRDVVVGPGWYSCRTSNKLSKDRS</sequence>
<dbReference type="AlphaFoldDB" id="A0A9Q8P9Y4"/>
<accession>A0A9Q8P9Y4</accession>
<gene>
    <name evidence="1" type="ORF">CLAFUR5_06789</name>
</gene>
<dbReference type="EMBL" id="CP090168">
    <property type="protein sequence ID" value="UJO18602.1"/>
    <property type="molecule type" value="Genomic_DNA"/>
</dbReference>
<dbReference type="KEGG" id="ffu:CLAFUR5_06789"/>